<dbReference type="Pfam" id="PF13377">
    <property type="entry name" value="Peripla_BP_3"/>
    <property type="match status" value="1"/>
</dbReference>
<dbReference type="CDD" id="cd06267">
    <property type="entry name" value="PBP1_LacI_sugar_binding-like"/>
    <property type="match status" value="1"/>
</dbReference>
<dbReference type="CDD" id="cd01392">
    <property type="entry name" value="HTH_LacI"/>
    <property type="match status" value="1"/>
</dbReference>
<comment type="caution">
    <text evidence="5">The sequence shown here is derived from an EMBL/GenBank/DDBJ whole genome shotgun (WGS) entry which is preliminary data.</text>
</comment>
<dbReference type="InterPro" id="IPR046335">
    <property type="entry name" value="LacI/GalR-like_sensor"/>
</dbReference>
<keyword evidence="1" id="KW-0805">Transcription regulation</keyword>
<keyword evidence="3" id="KW-0804">Transcription</keyword>
<dbReference type="Pfam" id="PF00356">
    <property type="entry name" value="LacI"/>
    <property type="match status" value="1"/>
</dbReference>
<evidence type="ECO:0000313" key="5">
    <source>
        <dbReference type="EMBL" id="SFI47793.1"/>
    </source>
</evidence>
<dbReference type="InterPro" id="IPR000843">
    <property type="entry name" value="HTH_LacI"/>
</dbReference>
<dbReference type="Gene3D" id="1.10.260.40">
    <property type="entry name" value="lambda repressor-like DNA-binding domains"/>
    <property type="match status" value="1"/>
</dbReference>
<dbReference type="InterPro" id="IPR010982">
    <property type="entry name" value="Lambda_DNA-bd_dom_sf"/>
</dbReference>
<dbReference type="Proteomes" id="UP000198702">
    <property type="component" value="Unassembled WGS sequence"/>
</dbReference>
<accession>A0A7Z7D2E3</accession>
<sequence>MARSRATTIAEVAAHAGVSPATVSRVMNGRFLGEPGIAERVRASALELSYSPNHLARSFALGQTNAIAFLVPDLANPAFQAVLTGLSAAAAASGYRVLVADSAESAADEPILAAEVRRRCDALVLCAPRMSEDDLAQATASLGPVVLMNRQSTRVTAPTLAVDSRSGIASLAQHLYALGHRRLAYVEGPEGVANENRRRGLADFLADAPDVELVSIPGGRGSEEGLAAVPAVIDSGATAALAFNDLVAIGMVHGLVERGVRVPDDISVTGFDDIPFAKFMSPSLTTASVPHAALGTLAWARMHALIEGRTPDHDVVFQPRLEVRRSTAAPRASV</sequence>
<dbReference type="InterPro" id="IPR028082">
    <property type="entry name" value="Peripla_BP_I"/>
</dbReference>
<evidence type="ECO:0000256" key="3">
    <source>
        <dbReference type="ARBA" id="ARBA00023163"/>
    </source>
</evidence>
<name>A0A7Z7D2E3_9MICO</name>
<organism evidence="5 6">
    <name type="scientific">Microbacterium saccharophilum</name>
    <dbReference type="NCBI Taxonomy" id="1213358"/>
    <lineage>
        <taxon>Bacteria</taxon>
        <taxon>Bacillati</taxon>
        <taxon>Actinomycetota</taxon>
        <taxon>Actinomycetes</taxon>
        <taxon>Micrococcales</taxon>
        <taxon>Microbacteriaceae</taxon>
        <taxon>Microbacterium</taxon>
    </lineage>
</organism>
<dbReference type="PANTHER" id="PTHR30146:SF155">
    <property type="entry name" value="ALANINE RACEMASE"/>
    <property type="match status" value="1"/>
</dbReference>
<keyword evidence="2" id="KW-0238">DNA-binding</keyword>
<evidence type="ECO:0000313" key="6">
    <source>
        <dbReference type="Proteomes" id="UP000198702"/>
    </source>
</evidence>
<evidence type="ECO:0000256" key="2">
    <source>
        <dbReference type="ARBA" id="ARBA00023125"/>
    </source>
</evidence>
<dbReference type="PROSITE" id="PS50932">
    <property type="entry name" value="HTH_LACI_2"/>
    <property type="match status" value="1"/>
</dbReference>
<feature type="domain" description="HTH lacI-type" evidence="4">
    <location>
        <begin position="7"/>
        <end position="61"/>
    </location>
</feature>
<dbReference type="Gene3D" id="3.40.50.2300">
    <property type="match status" value="2"/>
</dbReference>
<dbReference type="EMBL" id="FOQZ01000002">
    <property type="protein sequence ID" value="SFI47793.1"/>
    <property type="molecule type" value="Genomic_DNA"/>
</dbReference>
<evidence type="ECO:0000256" key="1">
    <source>
        <dbReference type="ARBA" id="ARBA00023015"/>
    </source>
</evidence>
<dbReference type="PROSITE" id="PS00356">
    <property type="entry name" value="HTH_LACI_1"/>
    <property type="match status" value="1"/>
</dbReference>
<dbReference type="RefSeq" id="WP_028496424.1">
    <property type="nucleotide sequence ID" value="NZ_FOQZ01000002.1"/>
</dbReference>
<dbReference type="AlphaFoldDB" id="A0A7Z7D2E3"/>
<protein>
    <submittedName>
        <fullName evidence="5">Transcriptional regulator, LacI family</fullName>
    </submittedName>
</protein>
<evidence type="ECO:0000259" key="4">
    <source>
        <dbReference type="PROSITE" id="PS50932"/>
    </source>
</evidence>
<gene>
    <name evidence="5" type="ORF">SAMN04487751_1809</name>
</gene>
<dbReference type="PANTHER" id="PTHR30146">
    <property type="entry name" value="LACI-RELATED TRANSCRIPTIONAL REPRESSOR"/>
    <property type="match status" value="1"/>
</dbReference>
<dbReference type="SUPFAM" id="SSF53822">
    <property type="entry name" value="Periplasmic binding protein-like I"/>
    <property type="match status" value="1"/>
</dbReference>
<proteinExistence type="predicted"/>
<dbReference type="GO" id="GO:0003700">
    <property type="term" value="F:DNA-binding transcription factor activity"/>
    <property type="evidence" value="ECO:0007669"/>
    <property type="project" value="TreeGrafter"/>
</dbReference>
<reference evidence="5 6" key="1">
    <citation type="submission" date="2016-10" db="EMBL/GenBank/DDBJ databases">
        <authorList>
            <person name="Varghese N."/>
            <person name="Submissions S."/>
        </authorList>
    </citation>
    <scope>NUCLEOTIDE SEQUENCE [LARGE SCALE GENOMIC DNA]</scope>
    <source>
        <strain evidence="5 6">UNC380MFSha3.1</strain>
    </source>
</reference>
<dbReference type="SMART" id="SM00354">
    <property type="entry name" value="HTH_LACI"/>
    <property type="match status" value="1"/>
</dbReference>
<dbReference type="SUPFAM" id="SSF47413">
    <property type="entry name" value="lambda repressor-like DNA-binding domains"/>
    <property type="match status" value="1"/>
</dbReference>
<dbReference type="GO" id="GO:0000976">
    <property type="term" value="F:transcription cis-regulatory region binding"/>
    <property type="evidence" value="ECO:0007669"/>
    <property type="project" value="TreeGrafter"/>
</dbReference>